<dbReference type="EMBL" id="CAACVG010009869">
    <property type="protein sequence ID" value="VEN54408.1"/>
    <property type="molecule type" value="Genomic_DNA"/>
</dbReference>
<evidence type="ECO:0000313" key="11">
    <source>
        <dbReference type="Proteomes" id="UP000410492"/>
    </source>
</evidence>
<dbReference type="PANTHER" id="PTHR22600:SF21">
    <property type="entry name" value="BETA-HEXOSAMINIDASE A"/>
    <property type="match status" value="1"/>
</dbReference>
<dbReference type="GO" id="GO:0005764">
    <property type="term" value="C:lysosome"/>
    <property type="evidence" value="ECO:0007669"/>
    <property type="project" value="TreeGrafter"/>
</dbReference>
<keyword evidence="5" id="KW-0378">Hydrolase</keyword>
<dbReference type="AlphaFoldDB" id="A0A653D2K7"/>
<dbReference type="PRINTS" id="PR00738">
    <property type="entry name" value="GLHYDRLASE20"/>
</dbReference>
<dbReference type="GO" id="GO:0006689">
    <property type="term" value="P:ganglioside catabolic process"/>
    <property type="evidence" value="ECO:0007669"/>
    <property type="project" value="TreeGrafter"/>
</dbReference>
<dbReference type="SUPFAM" id="SSF51445">
    <property type="entry name" value="(Trans)glycosidases"/>
    <property type="match status" value="1"/>
</dbReference>
<keyword evidence="11" id="KW-1185">Reference proteome</keyword>
<proteinExistence type="inferred from homology"/>
<comment type="catalytic activity">
    <reaction evidence="1">
        <text>Hydrolysis of terminal non-reducing N-acetyl-D-hexosamine residues in N-acetyl-beta-D-hexosaminides.</text>
        <dbReference type="EC" id="3.2.1.52"/>
    </reaction>
</comment>
<dbReference type="GO" id="GO:0005975">
    <property type="term" value="P:carbohydrate metabolic process"/>
    <property type="evidence" value="ECO:0007669"/>
    <property type="project" value="InterPro"/>
</dbReference>
<sequence>MVYLAQDEESLRMNLTSITDEARFSHRGLLIDTSRHFIPVKVLCTMLDAMAYNKLNVFHWHIVDDQSFPYVSKRFPKLSEKGAYSQNHIYSVSDVQYIIDYARDRGIRVIPEFDTPGHTRSWGLAYPELLTQCYTGTKKNGLLGPIDPTNQSSYTFLKELFKEIIEVFPDRYIHLGGDEVPFECWQSNPTIQEFMKEHKLVDYKALESYYVQHLLDMVTAMNSTPIVWEEVFNNGVNISKDTIVHVWYPSRWEKTLYNVTDAGQWALLSGCWYLDIVNSYGDGDWLKYYRCEPTNFNGTHQQAELILGGEACMWAEAVNQYNIIQRVWPRASAAAERLWSPADVRDEAEAKRRLEEHTCRMNRRGIHAQPPNGPGFCRH</sequence>
<keyword evidence="7" id="KW-0326">Glycosidase</keyword>
<keyword evidence="6" id="KW-0325">Glycoprotein</keyword>
<evidence type="ECO:0000256" key="3">
    <source>
        <dbReference type="ARBA" id="ARBA00012663"/>
    </source>
</evidence>
<dbReference type="InterPro" id="IPR015883">
    <property type="entry name" value="Glyco_hydro_20_cat"/>
</dbReference>
<comment type="similarity">
    <text evidence="2">Belongs to the glycosyl hydrolase 20 family.</text>
</comment>
<dbReference type="OrthoDB" id="428480at2759"/>
<evidence type="ECO:0000256" key="7">
    <source>
        <dbReference type="ARBA" id="ARBA00023295"/>
    </source>
</evidence>
<dbReference type="FunFam" id="3.20.20.80:FF:000063">
    <property type="entry name" value="Beta-hexosaminidase"/>
    <property type="match status" value="1"/>
</dbReference>
<protein>
    <recommendedName>
        <fullName evidence="3">beta-N-acetylhexosaminidase</fullName>
        <ecNumber evidence="3">3.2.1.52</ecNumber>
    </recommendedName>
</protein>
<dbReference type="GO" id="GO:0004563">
    <property type="term" value="F:beta-N-acetylhexosaminidase activity"/>
    <property type="evidence" value="ECO:0007669"/>
    <property type="project" value="UniProtKB-EC"/>
</dbReference>
<organism evidence="10 11">
    <name type="scientific">Callosobruchus maculatus</name>
    <name type="common">Southern cowpea weevil</name>
    <name type="synonym">Pulse bruchid</name>
    <dbReference type="NCBI Taxonomy" id="64391"/>
    <lineage>
        <taxon>Eukaryota</taxon>
        <taxon>Metazoa</taxon>
        <taxon>Ecdysozoa</taxon>
        <taxon>Arthropoda</taxon>
        <taxon>Hexapoda</taxon>
        <taxon>Insecta</taxon>
        <taxon>Pterygota</taxon>
        <taxon>Neoptera</taxon>
        <taxon>Endopterygota</taxon>
        <taxon>Coleoptera</taxon>
        <taxon>Polyphaga</taxon>
        <taxon>Cucujiformia</taxon>
        <taxon>Chrysomeloidea</taxon>
        <taxon>Chrysomelidae</taxon>
        <taxon>Bruchinae</taxon>
        <taxon>Bruchini</taxon>
        <taxon>Callosobruchus</taxon>
    </lineage>
</organism>
<evidence type="ECO:0000256" key="5">
    <source>
        <dbReference type="ARBA" id="ARBA00022801"/>
    </source>
</evidence>
<gene>
    <name evidence="10" type="ORF">CALMAC_LOCUS13890</name>
</gene>
<dbReference type="EC" id="3.2.1.52" evidence="3"/>
<accession>A0A653D2K7</accession>
<evidence type="ECO:0000256" key="1">
    <source>
        <dbReference type="ARBA" id="ARBA00001231"/>
    </source>
</evidence>
<dbReference type="InterPro" id="IPR025705">
    <property type="entry name" value="Beta_hexosaminidase_sua/sub"/>
</dbReference>
<dbReference type="Proteomes" id="UP000410492">
    <property type="component" value="Unassembled WGS sequence"/>
</dbReference>
<dbReference type="Gene3D" id="3.20.20.80">
    <property type="entry name" value="Glycosidases"/>
    <property type="match status" value="1"/>
</dbReference>
<evidence type="ECO:0000256" key="8">
    <source>
        <dbReference type="PIRSR" id="PIRSR625705-1"/>
    </source>
</evidence>
<evidence type="ECO:0000256" key="6">
    <source>
        <dbReference type="ARBA" id="ARBA00023180"/>
    </source>
</evidence>
<feature type="active site" description="Proton donor" evidence="8">
    <location>
        <position position="179"/>
    </location>
</feature>
<feature type="domain" description="Glycoside hydrolase family 20 catalytic" evidence="9">
    <location>
        <begin position="24"/>
        <end position="341"/>
    </location>
</feature>
<keyword evidence="4" id="KW-0732">Signal</keyword>
<evidence type="ECO:0000259" key="9">
    <source>
        <dbReference type="Pfam" id="PF00728"/>
    </source>
</evidence>
<dbReference type="GO" id="GO:0030203">
    <property type="term" value="P:glycosaminoglycan metabolic process"/>
    <property type="evidence" value="ECO:0007669"/>
    <property type="project" value="TreeGrafter"/>
</dbReference>
<dbReference type="CDD" id="cd06562">
    <property type="entry name" value="GH20_HexA_HexB-like"/>
    <property type="match status" value="1"/>
</dbReference>
<reference evidence="10 11" key="1">
    <citation type="submission" date="2019-01" db="EMBL/GenBank/DDBJ databases">
        <authorList>
            <person name="Sayadi A."/>
        </authorList>
    </citation>
    <scope>NUCLEOTIDE SEQUENCE [LARGE SCALE GENOMIC DNA]</scope>
</reference>
<dbReference type="InterPro" id="IPR017853">
    <property type="entry name" value="GH"/>
</dbReference>
<evidence type="ECO:0000256" key="4">
    <source>
        <dbReference type="ARBA" id="ARBA00022729"/>
    </source>
</evidence>
<dbReference type="Pfam" id="PF00728">
    <property type="entry name" value="Glyco_hydro_20"/>
    <property type="match status" value="1"/>
</dbReference>
<dbReference type="GO" id="GO:0016020">
    <property type="term" value="C:membrane"/>
    <property type="evidence" value="ECO:0007669"/>
    <property type="project" value="TreeGrafter"/>
</dbReference>
<name>A0A653D2K7_CALMS</name>
<evidence type="ECO:0000256" key="2">
    <source>
        <dbReference type="ARBA" id="ARBA00006285"/>
    </source>
</evidence>
<dbReference type="PANTHER" id="PTHR22600">
    <property type="entry name" value="BETA-HEXOSAMINIDASE"/>
    <property type="match status" value="1"/>
</dbReference>
<evidence type="ECO:0000313" key="10">
    <source>
        <dbReference type="EMBL" id="VEN54408.1"/>
    </source>
</evidence>